<evidence type="ECO:0008006" key="5">
    <source>
        <dbReference type="Google" id="ProtNLM"/>
    </source>
</evidence>
<dbReference type="Proteomes" id="UP000620124">
    <property type="component" value="Unassembled WGS sequence"/>
</dbReference>
<name>A0A8H6XGZ1_9AGAR</name>
<evidence type="ECO:0000313" key="3">
    <source>
        <dbReference type="EMBL" id="KAF7340327.1"/>
    </source>
</evidence>
<keyword evidence="2" id="KW-0812">Transmembrane</keyword>
<keyword evidence="4" id="KW-1185">Reference proteome</keyword>
<gene>
    <name evidence="3" type="ORF">MVEN_01951800</name>
</gene>
<evidence type="ECO:0000313" key="4">
    <source>
        <dbReference type="Proteomes" id="UP000620124"/>
    </source>
</evidence>
<comment type="caution">
    <text evidence="3">The sequence shown here is derived from an EMBL/GenBank/DDBJ whole genome shotgun (WGS) entry which is preliminary data.</text>
</comment>
<feature type="region of interest" description="Disordered" evidence="1">
    <location>
        <begin position="33"/>
        <end position="52"/>
    </location>
</feature>
<keyword evidence="2" id="KW-0472">Membrane</keyword>
<protein>
    <recommendedName>
        <fullName evidence="5">Transmembrane protein</fullName>
    </recommendedName>
</protein>
<feature type="compositionally biased region" description="Low complexity" evidence="1">
    <location>
        <begin position="8"/>
        <end position="20"/>
    </location>
</feature>
<evidence type="ECO:0000256" key="2">
    <source>
        <dbReference type="SAM" id="Phobius"/>
    </source>
</evidence>
<proteinExistence type="predicted"/>
<sequence length="619" mass="67350">MDHARVPSNSSYDSHSSVDSETPAEYYKETLNDAPTTLLPSSRTEPTRSQALSSAGLRLPIHNIAFHPGRHPSGPSGRLVQRLGASIRLWSATSGYRVLRHNGSHYGIWNKCQIYSALLVFVTQTLTSRRSVRSIQTLTAVHDIATAWSGIGSAVLQLWRQMAIPGSVFGVLSALLYLGGILILHITTPALFSIQTFNSTREISVATQSLPAHKWSDDNLSDDIDNVTKYATSSLYSLPSVVESTTSLGLYGGTLYDVLQPNEATGNVTVNATGFNITCGYPNVEPNITYADIGTDSAYSVRFHGDEEYYAIFPTQIGMVVGITRDHQQPAVPSSQLLYSTVHIVDSHGTAPQIKLNPNSTAKALDLSQVSELQFMKCSQTLVPQKAVVDAQTHKIYSVEPNITKTASVWLPAPDTDTNTTSGNLLLDAWATWFQSMPPSTLPYYPLTGTFLTQYASVGELYLVRKFNLHPSELTNCSLDDSDGEFQLTNSPPVMPAQTNGLRMPFAQLTDPNPQAVPIALPGTATATQIFAQGRLDLSLIAIVAGLCVSILLTILSIPSLIPPAAVRDAGYVLIDGSGMLHAIWMFRNHHELETLLPQVEDPTTDNLRRAGMVRTRLM</sequence>
<feature type="region of interest" description="Disordered" evidence="1">
    <location>
        <begin position="1"/>
        <end position="26"/>
    </location>
</feature>
<dbReference type="AlphaFoldDB" id="A0A8H6XGZ1"/>
<feature type="transmembrane region" description="Helical" evidence="2">
    <location>
        <begin position="171"/>
        <end position="192"/>
    </location>
</feature>
<organism evidence="3 4">
    <name type="scientific">Mycena venus</name>
    <dbReference type="NCBI Taxonomy" id="2733690"/>
    <lineage>
        <taxon>Eukaryota</taxon>
        <taxon>Fungi</taxon>
        <taxon>Dikarya</taxon>
        <taxon>Basidiomycota</taxon>
        <taxon>Agaricomycotina</taxon>
        <taxon>Agaricomycetes</taxon>
        <taxon>Agaricomycetidae</taxon>
        <taxon>Agaricales</taxon>
        <taxon>Marasmiineae</taxon>
        <taxon>Mycenaceae</taxon>
        <taxon>Mycena</taxon>
    </lineage>
</organism>
<evidence type="ECO:0000256" key="1">
    <source>
        <dbReference type="SAM" id="MobiDB-lite"/>
    </source>
</evidence>
<feature type="transmembrane region" description="Helical" evidence="2">
    <location>
        <begin position="538"/>
        <end position="558"/>
    </location>
</feature>
<dbReference type="EMBL" id="JACAZI010000019">
    <property type="protein sequence ID" value="KAF7340327.1"/>
    <property type="molecule type" value="Genomic_DNA"/>
</dbReference>
<accession>A0A8H6XGZ1</accession>
<dbReference type="OrthoDB" id="2644397at2759"/>
<keyword evidence="2" id="KW-1133">Transmembrane helix</keyword>
<reference evidence="3" key="1">
    <citation type="submission" date="2020-05" db="EMBL/GenBank/DDBJ databases">
        <title>Mycena genomes resolve the evolution of fungal bioluminescence.</title>
        <authorList>
            <person name="Tsai I.J."/>
        </authorList>
    </citation>
    <scope>NUCLEOTIDE SEQUENCE</scope>
    <source>
        <strain evidence="3">CCC161011</strain>
    </source>
</reference>